<dbReference type="OrthoDB" id="9764766at2"/>
<protein>
    <submittedName>
        <fullName evidence="1">Cystathionine beta-lyase family protein involved in aluminum resistance</fullName>
    </submittedName>
</protein>
<name>A0A1I2PG87_9BACL</name>
<dbReference type="AlphaFoldDB" id="A0A1I2PG87"/>
<dbReference type="STRING" id="201973.SAMN04488025_11753"/>
<keyword evidence="1" id="KW-0456">Lyase</keyword>
<accession>A0A1I2PG87</accession>
<dbReference type="PANTHER" id="PTHR46658:SF1">
    <property type="entry name" value="CYS OR MET METABOLISM PYRIDOXAL-PHOSPHATE-DEPENDENT ENZYME"/>
    <property type="match status" value="1"/>
</dbReference>
<gene>
    <name evidence="1" type="ORF">SAMN04488025_11753</name>
</gene>
<dbReference type="GO" id="GO:0016829">
    <property type="term" value="F:lyase activity"/>
    <property type="evidence" value="ECO:0007669"/>
    <property type="project" value="UniProtKB-KW"/>
</dbReference>
<dbReference type="Gene3D" id="3.90.1150.60">
    <property type="entry name" value="Methioning gamme-lyase, C-terminal domain"/>
    <property type="match status" value="1"/>
</dbReference>
<dbReference type="RefSeq" id="WP_092038738.1">
    <property type="nucleotide sequence ID" value="NZ_FOOK01000017.1"/>
</dbReference>
<organism evidence="1 2">
    <name type="scientific">Planifilum fulgidum</name>
    <dbReference type="NCBI Taxonomy" id="201973"/>
    <lineage>
        <taxon>Bacteria</taxon>
        <taxon>Bacillati</taxon>
        <taxon>Bacillota</taxon>
        <taxon>Bacilli</taxon>
        <taxon>Bacillales</taxon>
        <taxon>Thermoactinomycetaceae</taxon>
        <taxon>Planifilum</taxon>
    </lineage>
</organism>
<dbReference type="Pfam" id="PF06838">
    <property type="entry name" value="Met_gamma_lyase"/>
    <property type="match status" value="1"/>
</dbReference>
<evidence type="ECO:0000313" key="1">
    <source>
        <dbReference type="EMBL" id="SFG14149.1"/>
    </source>
</evidence>
<dbReference type="Gene3D" id="3.40.640.10">
    <property type="entry name" value="Type I PLP-dependent aspartate aminotransferase-like (Major domain)"/>
    <property type="match status" value="1"/>
</dbReference>
<keyword evidence="2" id="KW-1185">Reference proteome</keyword>
<sequence length="429" mass="46461">MYEDLRHGQTLKKWVERVEERIAFRLAEIDRQAERNQWKVLRAFREEGVGEHHLAPSTGYGYDDLGRAVLERVVARVFGAETALVRPHIVSGTHAIAACLYGALRPGDELLYITGSPYDTLHRVIGTEADGSGSLCDYGITYREIPLTAEGRVDFEAVRAAIGPNTKCIGIQRSRGYADRPSFSVAAIEEMIRWLRRHVPDAVIFVDNCYGEFVEDVEPTAVGADLMAGSLIKNPGGGLAKTGGYIAGKRKWVERAASRLVAPGVGMEGGATYGHLRDYFQGFFLAPHVVGQALKGAVFAAAMLEEAGFSASPAWDEPRADIIQQVRFGDPDLLIAFCRGIQSASPVDAHLAPEPAPMPGYDDPVIMAAGTFVQGASIELSADGPLRPPYIAYMQGGLTYSHVKIAVLHALDRLLSTGKVPALNTAKET</sequence>
<dbReference type="InterPro" id="IPR015424">
    <property type="entry name" value="PyrdxlP-dep_Trfase"/>
</dbReference>
<dbReference type="InterPro" id="IPR015421">
    <property type="entry name" value="PyrdxlP-dep_Trfase_major"/>
</dbReference>
<dbReference type="SUPFAM" id="SSF53383">
    <property type="entry name" value="PLP-dependent transferases"/>
    <property type="match status" value="1"/>
</dbReference>
<reference evidence="1 2" key="1">
    <citation type="submission" date="2016-10" db="EMBL/GenBank/DDBJ databases">
        <authorList>
            <person name="de Groot N.N."/>
        </authorList>
    </citation>
    <scope>NUCLEOTIDE SEQUENCE [LARGE SCALE GENOMIC DNA]</scope>
    <source>
        <strain evidence="1 2">DSM 44945</strain>
    </source>
</reference>
<dbReference type="EMBL" id="FOOK01000017">
    <property type="protein sequence ID" value="SFG14149.1"/>
    <property type="molecule type" value="Genomic_DNA"/>
</dbReference>
<evidence type="ECO:0000313" key="2">
    <source>
        <dbReference type="Proteomes" id="UP000198661"/>
    </source>
</evidence>
<proteinExistence type="predicted"/>
<dbReference type="Proteomes" id="UP000198661">
    <property type="component" value="Unassembled WGS sequence"/>
</dbReference>
<dbReference type="InterPro" id="IPR009651">
    <property type="entry name" value="Met_g_lyase_put"/>
</dbReference>
<dbReference type="PANTHER" id="PTHR46658">
    <property type="entry name" value="CYS OR MET METABOLISM PYRIDOXAL-PHOSPHATE-DEPENDENT ENZYME"/>
    <property type="match status" value="1"/>
</dbReference>